<dbReference type="GO" id="GO:0070929">
    <property type="term" value="P:trans-translation"/>
    <property type="evidence" value="ECO:0007669"/>
    <property type="project" value="UniProtKB-UniRule"/>
</dbReference>
<dbReference type="GO" id="GO:0003723">
    <property type="term" value="F:RNA binding"/>
    <property type="evidence" value="ECO:0007669"/>
    <property type="project" value="UniProtKB-UniRule"/>
</dbReference>
<dbReference type="HAMAP" id="MF_00023">
    <property type="entry name" value="SmpB"/>
    <property type="match status" value="1"/>
</dbReference>
<comment type="function">
    <text evidence="3">Required for rescue of stalled ribosomes mediated by trans-translation. Binds to transfer-messenger RNA (tmRNA), required for stable association of tmRNA with ribosomes. tmRNA and SmpB together mimic tRNA shape, replacing the anticodon stem-loop with SmpB. tmRNA is encoded by the ssrA gene; the 2 termini fold to resemble tRNA(Ala) and it encodes a 'tag peptide', a short internal open reading frame. During trans-translation Ala-aminoacylated tmRNA acts like a tRNA, entering the A-site of stalled ribosomes, displacing the stalled mRNA. The ribosome then switches to translate the ORF on the tmRNA; the nascent peptide is terminated with the 'tag peptide' encoded by the tmRNA and targeted for degradation. The ribosome is freed to recommence translation, which seems to be the essential function of trans-translation.</text>
</comment>
<evidence type="ECO:0000313" key="4">
    <source>
        <dbReference type="EMBL" id="PJC81554.1"/>
    </source>
</evidence>
<dbReference type="PANTHER" id="PTHR30308:SF2">
    <property type="entry name" value="SSRA-BINDING PROTEIN"/>
    <property type="match status" value="1"/>
</dbReference>
<organism evidence="4 5">
    <name type="scientific">Candidatus Roizmanbacteria bacterium CG_4_8_14_3_um_filter_36_10</name>
    <dbReference type="NCBI Taxonomy" id="1974834"/>
    <lineage>
        <taxon>Bacteria</taxon>
        <taxon>Candidatus Roizmaniibacteriota</taxon>
    </lineage>
</organism>
<protein>
    <recommendedName>
        <fullName evidence="3">SsrA-binding protein</fullName>
    </recommendedName>
    <alternativeName>
        <fullName evidence="3">Small protein B</fullName>
    </alternativeName>
</protein>
<dbReference type="NCBIfam" id="NF003843">
    <property type="entry name" value="PRK05422.1"/>
    <property type="match status" value="1"/>
</dbReference>
<keyword evidence="1 3" id="KW-0963">Cytoplasm</keyword>
<keyword evidence="2 3" id="KW-0694">RNA-binding</keyword>
<dbReference type="GO" id="GO:0005829">
    <property type="term" value="C:cytosol"/>
    <property type="evidence" value="ECO:0007669"/>
    <property type="project" value="TreeGrafter"/>
</dbReference>
<comment type="caution">
    <text evidence="4">The sequence shown here is derived from an EMBL/GenBank/DDBJ whole genome shotgun (WGS) entry which is preliminary data.</text>
</comment>
<evidence type="ECO:0000256" key="2">
    <source>
        <dbReference type="ARBA" id="ARBA00022884"/>
    </source>
</evidence>
<dbReference type="Gene3D" id="2.40.280.10">
    <property type="match status" value="1"/>
</dbReference>
<dbReference type="PROSITE" id="PS01317">
    <property type="entry name" value="SSRP"/>
    <property type="match status" value="1"/>
</dbReference>
<accession>A0A2M8GLY2</accession>
<gene>
    <name evidence="3" type="primary">smpB</name>
    <name evidence="4" type="ORF">CO007_04130</name>
</gene>
<dbReference type="GO" id="GO:0070930">
    <property type="term" value="P:trans-translation-dependent protein tagging"/>
    <property type="evidence" value="ECO:0007669"/>
    <property type="project" value="TreeGrafter"/>
</dbReference>
<reference evidence="5" key="1">
    <citation type="submission" date="2017-09" db="EMBL/GenBank/DDBJ databases">
        <title>Depth-based differentiation of microbial function through sediment-hosted aquifers and enrichment of novel symbionts in the deep terrestrial subsurface.</title>
        <authorList>
            <person name="Probst A.J."/>
            <person name="Ladd B."/>
            <person name="Jarett J.K."/>
            <person name="Geller-Mcgrath D.E."/>
            <person name="Sieber C.M.K."/>
            <person name="Emerson J.B."/>
            <person name="Anantharaman K."/>
            <person name="Thomas B.C."/>
            <person name="Malmstrom R."/>
            <person name="Stieglmeier M."/>
            <person name="Klingl A."/>
            <person name="Woyke T."/>
            <person name="Ryan C.M."/>
            <person name="Banfield J.F."/>
        </authorList>
    </citation>
    <scope>NUCLEOTIDE SEQUENCE [LARGE SCALE GENOMIC DNA]</scope>
</reference>
<dbReference type="AlphaFoldDB" id="A0A2M8GLY2"/>
<dbReference type="InterPro" id="IPR000037">
    <property type="entry name" value="SsrA-bd_prot"/>
</dbReference>
<dbReference type="NCBIfam" id="TIGR00086">
    <property type="entry name" value="smpB"/>
    <property type="match status" value="1"/>
</dbReference>
<dbReference type="SUPFAM" id="SSF74982">
    <property type="entry name" value="Small protein B (SmpB)"/>
    <property type="match status" value="1"/>
</dbReference>
<comment type="similarity">
    <text evidence="3">Belongs to the SmpB family.</text>
</comment>
<comment type="subcellular location">
    <subcellularLocation>
        <location evidence="3">Cytoplasm</location>
    </subcellularLocation>
    <text evidence="3">The tmRNA-SmpB complex associates with stalled 70S ribosomes.</text>
</comment>
<evidence type="ECO:0000313" key="5">
    <source>
        <dbReference type="Proteomes" id="UP000229370"/>
    </source>
</evidence>
<dbReference type="Pfam" id="PF01668">
    <property type="entry name" value="SmpB"/>
    <property type="match status" value="1"/>
</dbReference>
<proteinExistence type="inferred from homology"/>
<name>A0A2M8GLY2_9BACT</name>
<dbReference type="InterPro" id="IPR020081">
    <property type="entry name" value="SsrA-bd_prot_CS"/>
</dbReference>
<dbReference type="PANTHER" id="PTHR30308">
    <property type="entry name" value="TMRNA-BINDING COMPONENT OF TRANS-TRANSLATION TAGGING COMPLEX"/>
    <property type="match status" value="1"/>
</dbReference>
<dbReference type="CDD" id="cd09294">
    <property type="entry name" value="SmpB"/>
    <property type="match status" value="1"/>
</dbReference>
<evidence type="ECO:0000256" key="3">
    <source>
        <dbReference type="HAMAP-Rule" id="MF_00023"/>
    </source>
</evidence>
<sequence length="149" mass="17126">MKIINRKFHRDYQELEKYEAGIVLTGAEVKAVRQGRLKLNDSFIKIIGGEVYLVNAQIPVYQYARAAGYDDKRTRKLLMHSKEILRLKTKIQAAAGLTVVPISCYNKHGVLKLEVALAKGRSTIGKKRLEKARDIKREQQREVKEYVKN</sequence>
<dbReference type="Proteomes" id="UP000229370">
    <property type="component" value="Unassembled WGS sequence"/>
</dbReference>
<dbReference type="EMBL" id="PFQK01000071">
    <property type="protein sequence ID" value="PJC81554.1"/>
    <property type="molecule type" value="Genomic_DNA"/>
</dbReference>
<dbReference type="InterPro" id="IPR023620">
    <property type="entry name" value="SmpB"/>
</dbReference>
<evidence type="ECO:0000256" key="1">
    <source>
        <dbReference type="ARBA" id="ARBA00022490"/>
    </source>
</evidence>